<accession>F2S660</accession>
<evidence type="ECO:0000313" key="3">
    <source>
        <dbReference type="Proteomes" id="UP000009172"/>
    </source>
</evidence>
<evidence type="ECO:0000256" key="1">
    <source>
        <dbReference type="SAM" id="MobiDB-lite"/>
    </source>
</evidence>
<gene>
    <name evidence="2" type="ORF">TESG_06417</name>
</gene>
<proteinExistence type="predicted"/>
<keyword evidence="3" id="KW-1185">Reference proteome</keyword>
<name>F2S660_TRIT1</name>
<dbReference type="HOGENOM" id="CLU_2279484_0_0_1"/>
<dbReference type="EMBL" id="GG698517">
    <property type="protein sequence ID" value="EGD99059.1"/>
    <property type="molecule type" value="Genomic_DNA"/>
</dbReference>
<reference evidence="3" key="1">
    <citation type="journal article" date="2012" name="MBio">
        <title>Comparative genome analysis of Trichophyton rubrum and related dermatophytes reveals candidate genes involved in infection.</title>
        <authorList>
            <person name="Martinez D.A."/>
            <person name="Oliver B.G."/>
            <person name="Graeser Y."/>
            <person name="Goldberg J.M."/>
            <person name="Li W."/>
            <person name="Martinez-Rossi N.M."/>
            <person name="Monod M."/>
            <person name="Shelest E."/>
            <person name="Barton R.C."/>
            <person name="Birch E."/>
            <person name="Brakhage A.A."/>
            <person name="Chen Z."/>
            <person name="Gurr S.J."/>
            <person name="Heiman D."/>
            <person name="Heitman J."/>
            <person name="Kosti I."/>
            <person name="Rossi A."/>
            <person name="Saif S."/>
            <person name="Samalova M."/>
            <person name="Saunders C.W."/>
            <person name="Shea T."/>
            <person name="Summerbell R.C."/>
            <person name="Xu J."/>
            <person name="Young S."/>
            <person name="Zeng Q."/>
            <person name="Birren B.W."/>
            <person name="Cuomo C.A."/>
            <person name="White T.C."/>
        </authorList>
    </citation>
    <scope>NUCLEOTIDE SEQUENCE [LARGE SCALE GENOMIC DNA]</scope>
    <source>
        <strain evidence="3">CBS 112818</strain>
    </source>
</reference>
<organism evidence="2 3">
    <name type="scientific">Trichophyton tonsurans (strain CBS 112818)</name>
    <name type="common">Scalp ringworm fungus</name>
    <dbReference type="NCBI Taxonomy" id="647933"/>
    <lineage>
        <taxon>Eukaryota</taxon>
        <taxon>Fungi</taxon>
        <taxon>Dikarya</taxon>
        <taxon>Ascomycota</taxon>
        <taxon>Pezizomycotina</taxon>
        <taxon>Eurotiomycetes</taxon>
        <taxon>Eurotiomycetidae</taxon>
        <taxon>Onygenales</taxon>
        <taxon>Arthrodermataceae</taxon>
        <taxon>Trichophyton</taxon>
    </lineage>
</organism>
<feature type="compositionally biased region" description="Polar residues" evidence="1">
    <location>
        <begin position="91"/>
        <end position="102"/>
    </location>
</feature>
<sequence>MVESWSLEVSRATAFEVMKEELRAVFAWPLITEGRASRNMTARRSSPAAGSTTCRAMTAIGAWQQGELHRDGRKRPSRQAESGAKGPDAASSMQIRNSIVVK</sequence>
<feature type="region of interest" description="Disordered" evidence="1">
    <location>
        <begin position="65"/>
        <end position="102"/>
    </location>
</feature>
<dbReference type="Proteomes" id="UP000009172">
    <property type="component" value="Unassembled WGS sequence"/>
</dbReference>
<protein>
    <submittedName>
        <fullName evidence="2">Uncharacterized protein</fullName>
    </submittedName>
</protein>
<dbReference type="AlphaFoldDB" id="F2S660"/>
<evidence type="ECO:0000313" key="2">
    <source>
        <dbReference type="EMBL" id="EGD99059.1"/>
    </source>
</evidence>